<organism evidence="3 4">
    <name type="scientific">Phormidium tenue NIES-30</name>
    <dbReference type="NCBI Taxonomy" id="549789"/>
    <lineage>
        <taxon>Bacteria</taxon>
        <taxon>Bacillati</taxon>
        <taxon>Cyanobacteriota</taxon>
        <taxon>Cyanophyceae</taxon>
        <taxon>Oscillatoriophycideae</taxon>
        <taxon>Oscillatoriales</taxon>
        <taxon>Oscillatoriaceae</taxon>
        <taxon>Phormidium</taxon>
    </lineage>
</organism>
<evidence type="ECO:0000313" key="4">
    <source>
        <dbReference type="Proteomes" id="UP000185557"/>
    </source>
</evidence>
<dbReference type="Pfam" id="PF05729">
    <property type="entry name" value="NACHT"/>
    <property type="match status" value="1"/>
</dbReference>
<keyword evidence="1" id="KW-0472">Membrane</keyword>
<feature type="transmembrane region" description="Helical" evidence="1">
    <location>
        <begin position="580"/>
        <end position="604"/>
    </location>
</feature>
<evidence type="ECO:0000313" key="3">
    <source>
        <dbReference type="EMBL" id="OKH48749.1"/>
    </source>
</evidence>
<sequence length="662" mass="75854">MKEDSDWIKNKQDLKDSWISEGGKVGQAGRDTYQLDNSSIIFQTRNFFVSIFPGIFSGDVEIQDRMRKSFAIRSKNFVRQYIEASLESRSRIELGLTERLDLNKRPWDFEYQSSLYLKKKLTSSETISQLFELYNEGESLLVVGKPGSGKTISLLDLALNLLDKFESQASLKIPLFLNLSFWPSKSISIERWLILELNRQYFIPEKIAKRWIIEENLVIILDGLDEVKKNHQNDCAYAINAFIRSYPCTSLVISSRIDDYTELEEKLYVQHSLSIRPIPSWRVFRYLEACGEPLNGVLEAVKEDAILKTMAKTPLILSIIILAYKDFGKDDLLSISELSKREHLFETYIDRMLSRSKSDLANYDKKLATKWLSFLARKLQDKSLPIFYIESINASWLDNKRQKLNYQIYLLFACVAPMIIAGAYFGVVYLNVYALSAAYVYDEASEQQVINILPYNAAKQSILTMPRLSTLIGGAIGLVFWNYVGFTIVGKTPSFSSLFLIFLSSLTIGSAIVLFVHTLTVIFSRFIGWLFIAPSKKDIPNQLTWLALKNSVFLSTFVSFSAGLAYFLLTFLLTDLPFRFLNLAFLSLGYLIGIGFLSPFGAFCTRHWVLRKVLSEFGSMPKNYSGFLDWCCNRLLLGRVNGGYFFVHRMLMEHIALKYTTK</sequence>
<dbReference type="InterPro" id="IPR007111">
    <property type="entry name" value="NACHT_NTPase"/>
</dbReference>
<dbReference type="Proteomes" id="UP000185557">
    <property type="component" value="Unassembled WGS sequence"/>
</dbReference>
<dbReference type="STRING" id="549789.NIES30_09440"/>
<dbReference type="RefSeq" id="WP_073608161.1">
    <property type="nucleotide sequence ID" value="NZ_MRCG01000005.1"/>
</dbReference>
<comment type="caution">
    <text evidence="3">The sequence shown here is derived from an EMBL/GenBank/DDBJ whole genome shotgun (WGS) entry which is preliminary data.</text>
</comment>
<accession>A0A1U7J754</accession>
<dbReference type="SUPFAM" id="SSF52540">
    <property type="entry name" value="P-loop containing nucleoside triphosphate hydrolases"/>
    <property type="match status" value="1"/>
</dbReference>
<gene>
    <name evidence="3" type="ORF">NIES30_09440</name>
</gene>
<keyword evidence="4" id="KW-1185">Reference proteome</keyword>
<reference evidence="3 4" key="1">
    <citation type="submission" date="2016-11" db="EMBL/GenBank/DDBJ databases">
        <title>Draft Genome Sequences of Nine Cyanobacterial Strains from Diverse Habitats.</title>
        <authorList>
            <person name="Zhu T."/>
            <person name="Hou S."/>
            <person name="Lu X."/>
            <person name="Hess W.R."/>
        </authorList>
    </citation>
    <scope>NUCLEOTIDE SEQUENCE [LARGE SCALE GENOMIC DNA]</scope>
    <source>
        <strain evidence="3 4">NIES-30</strain>
    </source>
</reference>
<dbReference type="EMBL" id="MRCG01000005">
    <property type="protein sequence ID" value="OKH48749.1"/>
    <property type="molecule type" value="Genomic_DNA"/>
</dbReference>
<keyword evidence="1" id="KW-1133">Transmembrane helix</keyword>
<feature type="transmembrane region" description="Helical" evidence="1">
    <location>
        <begin position="498"/>
        <end position="531"/>
    </location>
</feature>
<dbReference type="Gene3D" id="3.40.50.300">
    <property type="entry name" value="P-loop containing nucleotide triphosphate hydrolases"/>
    <property type="match status" value="1"/>
</dbReference>
<dbReference type="OrthoDB" id="419058at2"/>
<keyword evidence="1" id="KW-0812">Transmembrane</keyword>
<evidence type="ECO:0000259" key="2">
    <source>
        <dbReference type="PROSITE" id="PS50837"/>
    </source>
</evidence>
<evidence type="ECO:0000256" key="1">
    <source>
        <dbReference type="SAM" id="Phobius"/>
    </source>
</evidence>
<dbReference type="PROSITE" id="PS50837">
    <property type="entry name" value="NACHT"/>
    <property type="match status" value="1"/>
</dbReference>
<dbReference type="InterPro" id="IPR027417">
    <property type="entry name" value="P-loop_NTPase"/>
</dbReference>
<feature type="domain" description="NACHT" evidence="2">
    <location>
        <begin position="138"/>
        <end position="256"/>
    </location>
</feature>
<protein>
    <recommendedName>
        <fullName evidence="2">NACHT domain-containing protein</fullName>
    </recommendedName>
</protein>
<proteinExistence type="predicted"/>
<feature type="transmembrane region" description="Helical" evidence="1">
    <location>
        <begin position="408"/>
        <end position="430"/>
    </location>
</feature>
<dbReference type="AlphaFoldDB" id="A0A1U7J754"/>
<feature type="transmembrane region" description="Helical" evidence="1">
    <location>
        <begin position="552"/>
        <end position="574"/>
    </location>
</feature>
<name>A0A1U7J754_9CYAN</name>
<feature type="transmembrane region" description="Helical" evidence="1">
    <location>
        <begin position="468"/>
        <end position="486"/>
    </location>
</feature>